<gene>
    <name evidence="2" type="ORF">SULYE_0093</name>
</gene>
<dbReference type="Proteomes" id="UP000005540">
    <property type="component" value="Unassembled WGS sequence"/>
</dbReference>
<dbReference type="PANTHER" id="PTHR36307:SF1">
    <property type="entry name" value="FLAGELLA BASAL BODY P-RING FORMATION PROTEIN FLGA"/>
    <property type="match status" value="1"/>
</dbReference>
<evidence type="ECO:0000313" key="3">
    <source>
        <dbReference type="Proteomes" id="UP000005540"/>
    </source>
</evidence>
<dbReference type="EMBL" id="ABZS01000005">
    <property type="protein sequence ID" value="EEP61385.1"/>
    <property type="molecule type" value="Genomic_DNA"/>
</dbReference>
<dbReference type="InterPro" id="IPR017585">
    <property type="entry name" value="SAF_FlgA"/>
</dbReference>
<dbReference type="GO" id="GO:0044780">
    <property type="term" value="P:bacterial-type flagellum assembly"/>
    <property type="evidence" value="ECO:0007669"/>
    <property type="project" value="InterPro"/>
</dbReference>
<reference evidence="2 3" key="1">
    <citation type="submission" date="2009-04" db="EMBL/GenBank/DDBJ databases">
        <authorList>
            <person name="Reysenbach A.-L."/>
            <person name="Heidelberg J.F."/>
            <person name="Nelson W.C."/>
        </authorList>
    </citation>
    <scope>NUCLEOTIDE SEQUENCE [LARGE SCALE GENOMIC DNA]</scope>
    <source>
        <strain evidence="2 3">SS-5</strain>
    </source>
</reference>
<dbReference type="Gene3D" id="2.30.30.760">
    <property type="match status" value="1"/>
</dbReference>
<protein>
    <recommendedName>
        <fullName evidence="1">Flagella basal body P-ring formation protein FlgA SAF domain-containing protein</fullName>
    </recommendedName>
</protein>
<evidence type="ECO:0000313" key="2">
    <source>
        <dbReference type="EMBL" id="EEP61385.1"/>
    </source>
</evidence>
<evidence type="ECO:0000259" key="1">
    <source>
        <dbReference type="Pfam" id="PF13144"/>
    </source>
</evidence>
<proteinExistence type="predicted"/>
<feature type="domain" description="Flagella basal body P-ring formation protein FlgA SAF" evidence="1">
    <location>
        <begin position="107"/>
        <end position="165"/>
    </location>
</feature>
<dbReference type="AlphaFoldDB" id="C4FHR5"/>
<dbReference type="PANTHER" id="PTHR36307">
    <property type="entry name" value="FLAGELLA BASAL BODY P-RING FORMATION PROTEIN FLGA"/>
    <property type="match status" value="1"/>
</dbReference>
<dbReference type="OrthoDB" id="5322827at2"/>
<sequence>MSAKLWNIVLLLVLLTIFYVKAGERLEKAKNMALEYAKENYKDVEIIDVVKIPQSYEEKLSKDFNKVECKSKGKSSIYLYLDCTYLKDEEIVATIPITFRISATTKYKIVKNQKVGIVYLNKNIKIQMLGVALENGKEGDYIKVKNISTGKELVGKVISNDTVLIEASRE</sequence>
<dbReference type="RefSeq" id="WP_007545480.1">
    <property type="nucleotide sequence ID" value="NZ_ABZS01000005.1"/>
</dbReference>
<accession>C4FHR5</accession>
<name>C4FHR5_9AQUI</name>
<organism evidence="2 3">
    <name type="scientific">Sulfurihydrogenibium yellowstonense SS-5</name>
    <dbReference type="NCBI Taxonomy" id="432331"/>
    <lineage>
        <taxon>Bacteria</taxon>
        <taxon>Pseudomonadati</taxon>
        <taxon>Aquificota</taxon>
        <taxon>Aquificia</taxon>
        <taxon>Aquificales</taxon>
        <taxon>Hydrogenothermaceae</taxon>
        <taxon>Sulfurihydrogenibium</taxon>
    </lineage>
</organism>
<keyword evidence="3" id="KW-1185">Reference proteome</keyword>
<dbReference type="Pfam" id="PF13144">
    <property type="entry name" value="ChapFlgA"/>
    <property type="match status" value="1"/>
</dbReference>
<dbReference type="InterPro" id="IPR039246">
    <property type="entry name" value="Flagellar_FlgA"/>
</dbReference>
<comment type="caution">
    <text evidence="2">The sequence shown here is derived from an EMBL/GenBank/DDBJ whole genome shotgun (WGS) entry which is preliminary data.</text>
</comment>